<feature type="binding site" evidence="13">
    <location>
        <position position="510"/>
    </location>
    <ligand>
        <name>Fe(3+)</name>
        <dbReference type="ChEBI" id="CHEBI:29034"/>
        <label>2</label>
    </ligand>
</feature>
<feature type="binding site" evidence="13">
    <location>
        <position position="579"/>
    </location>
    <ligand>
        <name>Fe(3+)</name>
        <dbReference type="ChEBI" id="CHEBI:29034"/>
        <label>1</label>
    </ligand>
</feature>
<feature type="binding site" evidence="12">
    <location>
        <position position="133"/>
    </location>
    <ligand>
        <name>hydrogencarbonate</name>
        <dbReference type="ChEBI" id="CHEBI:17544"/>
        <label>1</label>
    </ligand>
</feature>
<feature type="disulfide bond" evidence="14">
    <location>
        <begin position="446"/>
        <end position="516"/>
    </location>
</feature>
<feature type="domain" description="Transferrin-like" evidence="16">
    <location>
        <begin position="335"/>
        <end position="656"/>
    </location>
</feature>
<dbReference type="InterPro" id="IPR001156">
    <property type="entry name" value="Transferrin-like_dom"/>
</dbReference>
<evidence type="ECO:0000256" key="12">
    <source>
        <dbReference type="PIRSR" id="PIRSR002549-2"/>
    </source>
</evidence>
<feature type="disulfide bond" evidence="14">
    <location>
        <begin position="348"/>
        <end position="361"/>
    </location>
</feature>
<dbReference type="GO" id="GO:0005769">
    <property type="term" value="C:early endosome"/>
    <property type="evidence" value="ECO:0007669"/>
    <property type="project" value="TreeGrafter"/>
</dbReference>
<dbReference type="PROSITE" id="PS00206">
    <property type="entry name" value="TRANSFERRIN_LIKE_2"/>
    <property type="match status" value="2"/>
</dbReference>
<evidence type="ECO:0000256" key="5">
    <source>
        <dbReference type="ARBA" id="ARBA00022525"/>
    </source>
</evidence>
<evidence type="ECO:0000256" key="10">
    <source>
        <dbReference type="ARBA" id="ARBA00023157"/>
    </source>
</evidence>
<feature type="disulfide bond" evidence="14">
    <location>
        <begin position="491"/>
        <end position="499"/>
    </location>
</feature>
<dbReference type="SUPFAM" id="SSF53850">
    <property type="entry name" value="Periplasmic binding protein-like II"/>
    <property type="match status" value="2"/>
</dbReference>
<dbReference type="GO" id="GO:0046872">
    <property type="term" value="F:metal ion binding"/>
    <property type="evidence" value="ECO:0007669"/>
    <property type="project" value="UniProtKB-KW"/>
</dbReference>
<keyword evidence="10 14" id="KW-1015">Disulfide bond</keyword>
<feature type="disulfide bond" evidence="14">
    <location>
        <begin position="470"/>
        <end position="657"/>
    </location>
</feature>
<dbReference type="GO" id="GO:0006826">
    <property type="term" value="P:iron ion transport"/>
    <property type="evidence" value="ECO:0007669"/>
    <property type="project" value="UniProtKB-KW"/>
</dbReference>
<evidence type="ECO:0000256" key="14">
    <source>
        <dbReference type="PIRSR" id="PIRSR002549-4"/>
    </source>
</evidence>
<feature type="disulfide bond" evidence="14">
    <location>
        <begin position="172"/>
        <end position="186"/>
    </location>
</feature>
<accession>A0A9Q1D445</accession>
<evidence type="ECO:0000256" key="7">
    <source>
        <dbReference type="ARBA" id="ARBA00022737"/>
    </source>
</evidence>
<dbReference type="GO" id="GO:0055037">
    <property type="term" value="C:recycling endosome"/>
    <property type="evidence" value="ECO:0007669"/>
    <property type="project" value="TreeGrafter"/>
</dbReference>
<feature type="binding site" evidence="12">
    <location>
        <position position="135"/>
    </location>
    <ligand>
        <name>hydrogencarbonate</name>
        <dbReference type="ChEBI" id="CHEBI:17544"/>
        <label>1</label>
    </ligand>
</feature>
<sequence>MNTSLQTLLLGCLGLVLPAALTEPVRWCAISVLEKEKCDNLTSIFTNLNCVKREGSIACITAIKDEEADAVTLDGGDIYKAGLPDYDLHPIIAEEYGENSDTCYFAVAVVKRDSGFGFNELKGKKSCHTGLGKSAGWNIPIGTLLAQGQILWNSTQGQTIESAVSDFFSASCVPGAEQDSRLCSLCKGDCSRSQREPYYGYDGAFNCLKDGRGEVAFVKHTTVPEAERADYQLLCRDGSRRDVSDYSSCHLARVPAHAVVSRKDAALANDIWNIIGQATEGSPLFSSVGSKNLLFKDSTVGLRKLPRSTDSFTYLGAEYLSIVRAISGDTGPSAVTWCAVGPAEKQKCEQWRTEAGGMLQCKSAASVDECIRNILRREADAMTMDGGDIYSAGGCGLVPVMAEQYNADDCASGGEASAETSSYYAVAVVRKGSGLRWDRLMGRKSCHTGFGRTAGWNVPMGLIHNLTRECDFSKFFSQSCAPGAESGSSLCALCAGEGCQANSEEPYFGYAGAFRCLVEERGEVAFVKHTTVLENTDGQGAPWASGLNSSHYELLCPTGPPTAPITKYLNCHLAKVPAHAVMTRPERREHVIVFLNEQQANFGTNSLAAFKLFQSEGSGNLLFKRSTKCLQTVPVGQNYRSFLGEEYFASVTSLRKCDSTTSELDQACTFHTCQQRA</sequence>
<keyword evidence="15" id="KW-0732">Signal</keyword>
<dbReference type="GO" id="GO:0019731">
    <property type="term" value="P:antibacterial humoral response"/>
    <property type="evidence" value="ECO:0007669"/>
    <property type="project" value="TreeGrafter"/>
</dbReference>
<dbReference type="OrthoDB" id="9981115at2759"/>
<feature type="disulfide bond" evidence="14">
    <location>
        <begin position="183"/>
        <end position="190"/>
    </location>
</feature>
<dbReference type="SMART" id="SM00094">
    <property type="entry name" value="TR_FER"/>
    <property type="match status" value="2"/>
</dbReference>
<feature type="disulfide bond" evidence="14">
    <location>
        <begin position="235"/>
        <end position="249"/>
    </location>
</feature>
<dbReference type="AlphaFoldDB" id="A0A9Q1D445"/>
<evidence type="ECO:0000256" key="8">
    <source>
        <dbReference type="ARBA" id="ARBA00023004"/>
    </source>
</evidence>
<feature type="signal peptide" evidence="15">
    <location>
        <begin position="1"/>
        <end position="22"/>
    </location>
</feature>
<evidence type="ECO:0000256" key="13">
    <source>
        <dbReference type="PIRSR" id="PIRSR002549-3"/>
    </source>
</evidence>
<dbReference type="InterPro" id="IPR018195">
    <property type="entry name" value="Transferrin_Fe_BS"/>
</dbReference>
<dbReference type="PANTHER" id="PTHR11485">
    <property type="entry name" value="TRANSFERRIN"/>
    <property type="match status" value="1"/>
</dbReference>
<dbReference type="PROSITE" id="PS51408">
    <property type="entry name" value="TRANSFERRIN_LIKE_4"/>
    <property type="match status" value="2"/>
</dbReference>
<feature type="disulfide bond" evidence="14">
    <location>
        <begin position="127"/>
        <end position="207"/>
    </location>
</feature>
<dbReference type="Proteomes" id="UP001152803">
    <property type="component" value="Unassembled WGS sequence"/>
</dbReference>
<keyword evidence="9 11" id="KW-0406">Ion transport</keyword>
<dbReference type="PROSITE" id="PS00205">
    <property type="entry name" value="TRANSFERRIN_LIKE_1"/>
    <property type="match status" value="2"/>
</dbReference>
<comment type="subcellular location">
    <subcellularLocation>
        <location evidence="1 11">Secreted</location>
    </subcellularLocation>
</comment>
<evidence type="ECO:0000256" key="6">
    <source>
        <dbReference type="ARBA" id="ARBA00022723"/>
    </source>
</evidence>
<keyword evidence="7" id="KW-0677">Repeat</keyword>
<keyword evidence="6 11" id="KW-0479">Metal-binding</keyword>
<evidence type="ECO:0000256" key="11">
    <source>
        <dbReference type="PIRNR" id="PIRNR002549"/>
    </source>
</evidence>
<evidence type="ECO:0000313" key="17">
    <source>
        <dbReference type="EMBL" id="KAJ8256838.1"/>
    </source>
</evidence>
<keyword evidence="18" id="KW-1185">Reference proteome</keyword>
<dbReference type="GO" id="GO:0005886">
    <property type="term" value="C:plasma membrane"/>
    <property type="evidence" value="ECO:0007669"/>
    <property type="project" value="TreeGrafter"/>
</dbReference>
<evidence type="ECO:0000256" key="15">
    <source>
        <dbReference type="SAM" id="SignalP"/>
    </source>
</evidence>
<dbReference type="PIRSF" id="PIRSF002549">
    <property type="entry name" value="Transferrin"/>
    <property type="match status" value="1"/>
</dbReference>
<dbReference type="FunFam" id="3.40.190.10:FF:000095">
    <property type="entry name" value="Lactotransferrin"/>
    <property type="match status" value="2"/>
</dbReference>
<feature type="binding site" evidence="13">
    <location>
        <position position="74"/>
    </location>
    <ligand>
        <name>Fe(3+)</name>
        <dbReference type="ChEBI" id="CHEBI:29034"/>
        <label>1</label>
    </ligand>
</feature>
<feature type="disulfide bond" evidence="14">
    <location>
        <begin position="556"/>
        <end position="571"/>
    </location>
</feature>
<organism evidence="17 18">
    <name type="scientific">Conger conger</name>
    <name type="common">Conger eel</name>
    <name type="synonym">Muraena conger</name>
    <dbReference type="NCBI Taxonomy" id="82655"/>
    <lineage>
        <taxon>Eukaryota</taxon>
        <taxon>Metazoa</taxon>
        <taxon>Chordata</taxon>
        <taxon>Craniata</taxon>
        <taxon>Vertebrata</taxon>
        <taxon>Euteleostomi</taxon>
        <taxon>Actinopterygii</taxon>
        <taxon>Neopterygii</taxon>
        <taxon>Teleostei</taxon>
        <taxon>Anguilliformes</taxon>
        <taxon>Congridae</taxon>
        <taxon>Conger</taxon>
    </lineage>
</organism>
<feature type="binding site" evidence="13">
    <location>
        <position position="385"/>
    </location>
    <ligand>
        <name>Fe(3+)</name>
        <dbReference type="ChEBI" id="CHEBI:29034"/>
        <label>1</label>
    </ligand>
</feature>
<evidence type="ECO:0000313" key="18">
    <source>
        <dbReference type="Proteomes" id="UP001152803"/>
    </source>
</evidence>
<comment type="subunit">
    <text evidence="2 11">Monomer.</text>
</comment>
<feature type="disulfide bond" evidence="14">
    <location>
        <begin position="395"/>
        <end position="668"/>
    </location>
</feature>
<keyword evidence="5 11" id="KW-0964">Secreted</keyword>
<reference evidence="17" key="1">
    <citation type="journal article" date="2023" name="Science">
        <title>Genome structures resolve the early diversification of teleost fishes.</title>
        <authorList>
            <person name="Parey E."/>
            <person name="Louis A."/>
            <person name="Montfort J."/>
            <person name="Bouchez O."/>
            <person name="Roques C."/>
            <person name="Iampietro C."/>
            <person name="Lluch J."/>
            <person name="Castinel A."/>
            <person name="Donnadieu C."/>
            <person name="Desvignes T."/>
            <person name="Floi Bucao C."/>
            <person name="Jouanno E."/>
            <person name="Wen M."/>
            <person name="Mejri S."/>
            <person name="Dirks R."/>
            <person name="Jansen H."/>
            <person name="Henkel C."/>
            <person name="Chen W.J."/>
            <person name="Zahm M."/>
            <person name="Cabau C."/>
            <person name="Klopp C."/>
            <person name="Thompson A.W."/>
            <person name="Robinson-Rechavi M."/>
            <person name="Braasch I."/>
            <person name="Lecointre G."/>
            <person name="Bobe J."/>
            <person name="Postlethwait J.H."/>
            <person name="Berthelot C."/>
            <person name="Roest Crollius H."/>
            <person name="Guiguen Y."/>
        </authorList>
    </citation>
    <scope>NUCLEOTIDE SEQUENCE</scope>
    <source>
        <strain evidence="17">Concon-B</strain>
    </source>
</reference>
<feature type="disulfide bond" evidence="14">
    <location>
        <begin position="338"/>
        <end position="370"/>
    </location>
</feature>
<evidence type="ECO:0000256" key="9">
    <source>
        <dbReference type="ARBA" id="ARBA00023065"/>
    </source>
</evidence>
<feature type="binding site" evidence="12">
    <location>
        <position position="452"/>
    </location>
    <ligand>
        <name>hydrogencarbonate</name>
        <dbReference type="ChEBI" id="CHEBI:17544"/>
        <label>1</label>
    </ligand>
</feature>
<dbReference type="GO" id="GO:0005615">
    <property type="term" value="C:extracellular space"/>
    <property type="evidence" value="ECO:0007669"/>
    <property type="project" value="InterPro"/>
</dbReference>
<feature type="domain" description="Transferrin-like" evidence="16">
    <location>
        <begin position="25"/>
        <end position="328"/>
    </location>
</feature>
<feature type="chain" id="PRO_5040311427" description="Serotransferrin" evidence="15">
    <location>
        <begin position="23"/>
        <end position="677"/>
    </location>
</feature>
<dbReference type="EMBL" id="JAFJMO010000014">
    <property type="protein sequence ID" value="KAJ8256838.1"/>
    <property type="molecule type" value="Genomic_DNA"/>
</dbReference>
<evidence type="ECO:0000256" key="1">
    <source>
        <dbReference type="ARBA" id="ARBA00004613"/>
    </source>
</evidence>
<evidence type="ECO:0000259" key="16">
    <source>
        <dbReference type="PROSITE" id="PS51408"/>
    </source>
</evidence>
<feature type="binding site" evidence="12">
    <location>
        <position position="136"/>
    </location>
    <ligand>
        <name>hydrogencarbonate</name>
        <dbReference type="ChEBI" id="CHEBI:17544"/>
        <label>1</label>
    </ligand>
</feature>
<comment type="function">
    <text evidence="11">Transferrins are iron binding transport proteins which bind Fe(3+) ion in association with the binding of an anion, usually bicarbonate.</text>
</comment>
<comment type="similarity">
    <text evidence="11">Belongs to the transferrin family.</text>
</comment>
<evidence type="ECO:0000256" key="3">
    <source>
        <dbReference type="ARBA" id="ARBA00022448"/>
    </source>
</evidence>
<proteinExistence type="inferred from homology"/>
<feature type="disulfide bond" evidence="14">
    <location>
        <begin position="28"/>
        <end position="59"/>
    </location>
</feature>
<dbReference type="PRINTS" id="PR00422">
    <property type="entry name" value="TRANSFERRIN"/>
</dbReference>
<gene>
    <name evidence="17" type="ORF">COCON_G00189900</name>
</gene>
<keyword evidence="3 11" id="KW-0813">Transport</keyword>
<feature type="binding site" evidence="13">
    <location>
        <position position="423"/>
    </location>
    <ligand>
        <name>Fe(3+)</name>
        <dbReference type="ChEBI" id="CHEBI:29034"/>
        <label>1</label>
    </ligand>
</feature>
<keyword evidence="8 11" id="KW-0408">Iron</keyword>
<feature type="binding site" evidence="12">
    <location>
        <position position="455"/>
    </location>
    <ligand>
        <name>hydrogencarbonate</name>
        <dbReference type="ChEBI" id="CHEBI:17544"/>
        <label>1</label>
    </ligand>
</feature>
<dbReference type="Pfam" id="PF00405">
    <property type="entry name" value="Transferrin"/>
    <property type="match status" value="2"/>
</dbReference>
<feature type="binding site" evidence="13">
    <location>
        <position position="104"/>
    </location>
    <ligand>
        <name>Fe(3+)</name>
        <dbReference type="ChEBI" id="CHEBI:29034"/>
        <label>1</label>
    </ligand>
</feature>
<comment type="caution">
    <text evidence="17">The sequence shown here is derived from an EMBL/GenBank/DDBJ whole genome shotgun (WGS) entry which is preliminary data.</text>
</comment>
<dbReference type="PROSITE" id="PS00207">
    <property type="entry name" value="TRANSFERRIN_LIKE_3"/>
    <property type="match status" value="1"/>
</dbReference>
<dbReference type="PANTHER" id="PTHR11485:SF31">
    <property type="entry name" value="SEROTRANSFERRIN"/>
    <property type="match status" value="1"/>
</dbReference>
<feature type="disulfide bond" evidence="14">
    <location>
        <begin position="38"/>
        <end position="50"/>
    </location>
</feature>
<dbReference type="InterPro" id="IPR016357">
    <property type="entry name" value="Transferrin"/>
</dbReference>
<keyword evidence="4 11" id="KW-0410">Iron transport</keyword>
<feature type="binding site" evidence="12">
    <location>
        <position position="129"/>
    </location>
    <ligand>
        <name>hydrogencarbonate</name>
        <dbReference type="ChEBI" id="CHEBI:17544"/>
        <label>1</label>
    </ligand>
</feature>
<feature type="disulfide bond" evidence="14">
    <location>
        <begin position="480"/>
        <end position="494"/>
    </location>
</feature>
<evidence type="ECO:0000256" key="4">
    <source>
        <dbReference type="ARBA" id="ARBA00022496"/>
    </source>
</evidence>
<dbReference type="Gene3D" id="3.40.190.10">
    <property type="entry name" value="Periplasmic binding protein-like II"/>
    <property type="match status" value="4"/>
</dbReference>
<name>A0A9Q1D445_CONCO</name>
<feature type="binding site" evidence="13">
    <location>
        <position position="257"/>
    </location>
    <ligand>
        <name>Fe(3+)</name>
        <dbReference type="ChEBI" id="CHEBI:29034"/>
        <label>1</label>
    </ligand>
</feature>
<feature type="binding site" evidence="12">
    <location>
        <position position="448"/>
    </location>
    <ligand>
        <name>hydrogencarbonate</name>
        <dbReference type="ChEBI" id="CHEBI:17544"/>
        <label>1</label>
    </ligand>
</feature>
<feature type="binding site" evidence="12">
    <location>
        <position position="454"/>
    </location>
    <ligand>
        <name>hydrogencarbonate</name>
        <dbReference type="ChEBI" id="CHEBI:17544"/>
        <label>1</label>
    </ligand>
</feature>
<evidence type="ECO:0000256" key="2">
    <source>
        <dbReference type="ARBA" id="ARBA00011245"/>
    </source>
</evidence>
<protein>
    <recommendedName>
        <fullName evidence="11">Serotransferrin</fullName>
    </recommendedName>
</protein>
<feature type="binding site" evidence="13">
    <location>
        <position position="201"/>
    </location>
    <ligand>
        <name>Fe(3+)</name>
        <dbReference type="ChEBI" id="CHEBI:29034"/>
        <label>1</label>
    </ligand>
</feature>